<dbReference type="AlphaFoldDB" id="A0A382UDS8"/>
<feature type="region of interest" description="Disordered" evidence="1">
    <location>
        <begin position="37"/>
        <end position="70"/>
    </location>
</feature>
<dbReference type="EMBL" id="UINC01143461">
    <property type="protein sequence ID" value="SVD32403.1"/>
    <property type="molecule type" value="Genomic_DNA"/>
</dbReference>
<feature type="non-terminal residue" evidence="2">
    <location>
        <position position="262"/>
    </location>
</feature>
<organism evidence="2">
    <name type="scientific">marine metagenome</name>
    <dbReference type="NCBI Taxonomy" id="408172"/>
    <lineage>
        <taxon>unclassified sequences</taxon>
        <taxon>metagenomes</taxon>
        <taxon>ecological metagenomes</taxon>
    </lineage>
</organism>
<gene>
    <name evidence="2" type="ORF">METZ01_LOCUS385257</name>
</gene>
<dbReference type="InterPro" id="IPR014867">
    <property type="entry name" value="Spore_coat_CotH_CotH2/3/7"/>
</dbReference>
<dbReference type="Pfam" id="PF08757">
    <property type="entry name" value="CotH"/>
    <property type="match status" value="1"/>
</dbReference>
<protein>
    <submittedName>
        <fullName evidence="2">Uncharacterized protein</fullName>
    </submittedName>
</protein>
<feature type="non-terminal residue" evidence="2">
    <location>
        <position position="1"/>
    </location>
</feature>
<evidence type="ECO:0000256" key="1">
    <source>
        <dbReference type="SAM" id="MobiDB-lite"/>
    </source>
</evidence>
<reference evidence="2" key="1">
    <citation type="submission" date="2018-05" db="EMBL/GenBank/DDBJ databases">
        <authorList>
            <person name="Lanie J.A."/>
            <person name="Ng W.-L."/>
            <person name="Kazmierczak K.M."/>
            <person name="Andrzejewski T.M."/>
            <person name="Davidsen T.M."/>
            <person name="Wayne K.J."/>
            <person name="Tettelin H."/>
            <person name="Glass J.I."/>
            <person name="Rusch D."/>
            <person name="Podicherti R."/>
            <person name="Tsui H.-C.T."/>
            <person name="Winkler M.E."/>
        </authorList>
    </citation>
    <scope>NUCLEOTIDE SEQUENCE</scope>
</reference>
<proteinExistence type="predicted"/>
<name>A0A382UDS8_9ZZZZ</name>
<dbReference type="PANTHER" id="PTHR40050:SF1">
    <property type="entry name" value="INNER SPORE COAT PROTEIN H"/>
    <property type="match status" value="1"/>
</dbReference>
<evidence type="ECO:0000313" key="2">
    <source>
        <dbReference type="EMBL" id="SVD32403.1"/>
    </source>
</evidence>
<accession>A0A382UDS8</accession>
<sequence length="262" mass="28334">VVPGCPPSGEVDEVANTCTITEPDGSVVVLDLETDTGSVTLPDGEVTSLPPPGGSGPTGGPGGSDFAATEETPEHLPWLVKFDEFVDGQRYQGLEEVVVRSSPTATALNETLALGIVGLAGEPTQRSVHTAFSVNGGDRALRHLIEVPDDVWEGRSFGSDGVLYKALTRGTWQYQGEDPLAYTDSFSQETRRNRQDLQPLIDFVRFLDEADDESFASELPARFDVGSFARYLALMDLLANFDDIDGPGNNAYLRFDLDTDRF</sequence>
<dbReference type="PANTHER" id="PTHR40050">
    <property type="entry name" value="INNER SPORE COAT PROTEIN H"/>
    <property type="match status" value="1"/>
</dbReference>